<keyword evidence="19" id="KW-1185">Reference proteome</keyword>
<dbReference type="AlphaFoldDB" id="A0A813SFV4"/>
<gene>
    <name evidence="18" type="ORF">OXX778_LOCUS6358</name>
</gene>
<reference evidence="18" key="1">
    <citation type="submission" date="2021-02" db="EMBL/GenBank/DDBJ databases">
        <authorList>
            <person name="Nowell W R."/>
        </authorList>
    </citation>
    <scope>NUCLEOTIDE SEQUENCE</scope>
    <source>
        <strain evidence="18">Ploen Becks lab</strain>
    </source>
</reference>
<evidence type="ECO:0000256" key="14">
    <source>
        <dbReference type="ARBA" id="ARBA00023136"/>
    </source>
</evidence>
<evidence type="ECO:0000256" key="15">
    <source>
        <dbReference type="ARBA" id="ARBA00032395"/>
    </source>
</evidence>
<keyword evidence="7" id="KW-0679">Respiratory chain</keyword>
<evidence type="ECO:0000313" key="18">
    <source>
        <dbReference type="EMBL" id="CAF0798838.1"/>
    </source>
</evidence>
<dbReference type="OrthoDB" id="9995605at2759"/>
<evidence type="ECO:0000256" key="2">
    <source>
        <dbReference type="ARBA" id="ARBA00004434"/>
    </source>
</evidence>
<comment type="caution">
    <text evidence="18">The sequence shown here is derived from an EMBL/GenBank/DDBJ whole genome shotgun (WGS) entry which is preliminary data.</text>
</comment>
<accession>A0A813SFV4</accession>
<name>A0A813SFV4_9BILA</name>
<evidence type="ECO:0000256" key="1">
    <source>
        <dbReference type="ARBA" id="ARBA00003195"/>
    </source>
</evidence>
<evidence type="ECO:0000256" key="11">
    <source>
        <dbReference type="ARBA" id="ARBA00022982"/>
    </source>
</evidence>
<keyword evidence="13" id="KW-0496">Mitochondrion</keyword>
<comment type="similarity">
    <text evidence="3">Belongs to the complex I NDUFB5 subunit family.</text>
</comment>
<dbReference type="InterPro" id="IPR019173">
    <property type="entry name" value="NADH_UbQ_OxRdtase_B5_su"/>
</dbReference>
<evidence type="ECO:0000256" key="9">
    <source>
        <dbReference type="ARBA" id="ARBA00022792"/>
    </source>
</evidence>
<protein>
    <recommendedName>
        <fullName evidence="5">NADH dehydrogenase [ubiquinone] 1 beta subcomplex subunit 5, mitochondrial</fullName>
    </recommendedName>
    <alternativeName>
        <fullName evidence="16">Complex I-SGDH</fullName>
    </alternativeName>
    <alternativeName>
        <fullName evidence="15">NADH-ubiquinone oxidoreductase SGDH subunit</fullName>
    </alternativeName>
</protein>
<evidence type="ECO:0000256" key="8">
    <source>
        <dbReference type="ARBA" id="ARBA00022692"/>
    </source>
</evidence>
<evidence type="ECO:0000256" key="13">
    <source>
        <dbReference type="ARBA" id="ARBA00023128"/>
    </source>
</evidence>
<evidence type="ECO:0000256" key="3">
    <source>
        <dbReference type="ARBA" id="ARBA00007152"/>
    </source>
</evidence>
<dbReference type="Proteomes" id="UP000663879">
    <property type="component" value="Unassembled WGS sequence"/>
</dbReference>
<dbReference type="PANTHER" id="PTHR13178">
    <property type="entry name" value="NADH-UBIQUINONE OXIDOREDUCTASE SGDH SUBUNIT"/>
    <property type="match status" value="1"/>
</dbReference>
<dbReference type="PANTHER" id="PTHR13178:SF0">
    <property type="entry name" value="NADH DEHYDROGENASE [UBIQUINONE] 1 BETA SUBCOMPLEX SUBUNIT 5, MITOCHONDRIAL"/>
    <property type="match status" value="1"/>
</dbReference>
<dbReference type="EMBL" id="CAJNOC010000746">
    <property type="protein sequence ID" value="CAF0798838.1"/>
    <property type="molecule type" value="Genomic_DNA"/>
</dbReference>
<comment type="subcellular location">
    <subcellularLocation>
        <location evidence="2">Mitochondrion inner membrane</location>
        <topology evidence="2">Single-pass membrane protein</topology>
    </subcellularLocation>
</comment>
<evidence type="ECO:0000256" key="5">
    <source>
        <dbReference type="ARBA" id="ARBA00015175"/>
    </source>
</evidence>
<keyword evidence="14 17" id="KW-0472">Membrane</keyword>
<organism evidence="18 19">
    <name type="scientific">Brachionus calyciflorus</name>
    <dbReference type="NCBI Taxonomy" id="104777"/>
    <lineage>
        <taxon>Eukaryota</taxon>
        <taxon>Metazoa</taxon>
        <taxon>Spiralia</taxon>
        <taxon>Gnathifera</taxon>
        <taxon>Rotifera</taxon>
        <taxon>Eurotatoria</taxon>
        <taxon>Monogononta</taxon>
        <taxon>Pseudotrocha</taxon>
        <taxon>Ploima</taxon>
        <taxon>Brachionidae</taxon>
        <taxon>Brachionus</taxon>
    </lineage>
</organism>
<keyword evidence="11" id="KW-0249">Electron transport</keyword>
<dbReference type="GO" id="GO:0005743">
    <property type="term" value="C:mitochondrial inner membrane"/>
    <property type="evidence" value="ECO:0007669"/>
    <property type="project" value="UniProtKB-SubCell"/>
</dbReference>
<comment type="subunit">
    <text evidence="4">Complex I is composed of 45 different subunits.</text>
</comment>
<keyword evidence="8 17" id="KW-0812">Transmembrane</keyword>
<keyword evidence="6" id="KW-0813">Transport</keyword>
<evidence type="ECO:0000313" key="19">
    <source>
        <dbReference type="Proteomes" id="UP000663879"/>
    </source>
</evidence>
<keyword evidence="12 17" id="KW-1133">Transmembrane helix</keyword>
<feature type="transmembrane region" description="Helical" evidence="17">
    <location>
        <begin position="65"/>
        <end position="83"/>
    </location>
</feature>
<evidence type="ECO:0000256" key="16">
    <source>
        <dbReference type="ARBA" id="ARBA00032550"/>
    </source>
</evidence>
<evidence type="ECO:0000256" key="17">
    <source>
        <dbReference type="SAM" id="Phobius"/>
    </source>
</evidence>
<evidence type="ECO:0000256" key="12">
    <source>
        <dbReference type="ARBA" id="ARBA00022989"/>
    </source>
</evidence>
<evidence type="ECO:0000256" key="7">
    <source>
        <dbReference type="ARBA" id="ARBA00022660"/>
    </source>
</evidence>
<evidence type="ECO:0000256" key="4">
    <source>
        <dbReference type="ARBA" id="ARBA00011533"/>
    </source>
</evidence>
<keyword evidence="9" id="KW-0999">Mitochondrion inner membrane</keyword>
<proteinExistence type="inferred from homology"/>
<comment type="function">
    <text evidence="1">Accessory subunit of the mitochondrial membrane respiratory chain NADH dehydrogenase (Complex I), that is believed not to be involved in catalysis. Complex I functions in the transfer of electrons from NADH to the respiratory chain. The immediate electron acceptor for the enzyme is believed to be ubiquinone.</text>
</comment>
<dbReference type="Pfam" id="PF09781">
    <property type="entry name" value="NDUF_B5"/>
    <property type="match status" value="1"/>
</dbReference>
<sequence length="195" mass="23445">MPGFSKMLSVVPSIARSSLLFGNKTKLVEKSISINNQLMTQLRGSHARTMFIRPGKFYTKKYFDLLHYHFVLAGLPFFLFIAYQNFFNGPATLTEIPEGYEPRYWEYHKSPVKRFLARYVYEIPERAYERNLHYVYVENCKQKMRNLENKVRTMMKEKQDYKAWYYVPVPKETMELKQEYLEKHGRLGYDPKYTK</sequence>
<evidence type="ECO:0000256" key="6">
    <source>
        <dbReference type="ARBA" id="ARBA00022448"/>
    </source>
</evidence>
<evidence type="ECO:0000256" key="10">
    <source>
        <dbReference type="ARBA" id="ARBA00022946"/>
    </source>
</evidence>
<keyword evidence="10" id="KW-0809">Transit peptide</keyword>